<dbReference type="Gene3D" id="3.40.50.300">
    <property type="entry name" value="P-loop containing nucleotide triphosphate hydrolases"/>
    <property type="match status" value="1"/>
</dbReference>
<dbReference type="FunFam" id="3.40.50.300:FF:000808">
    <property type="entry name" value="Small GTP-binding protein, putative"/>
    <property type="match status" value="1"/>
</dbReference>
<proteinExistence type="predicted"/>
<dbReference type="SMART" id="SM00174">
    <property type="entry name" value="RHO"/>
    <property type="match status" value="1"/>
</dbReference>
<keyword evidence="1" id="KW-0547">Nucleotide-binding</keyword>
<reference evidence="2" key="1">
    <citation type="submission" date="2015-07" db="EMBL/GenBank/DDBJ databases">
        <title>Adaptation to a free-living lifestyle via gene acquisitions in the diplomonad Trepomonas sp. PC1.</title>
        <authorList>
            <person name="Xu F."/>
            <person name="Jerlstrom-Hultqvist J."/>
            <person name="Kolisko M."/>
            <person name="Simpson A.G.B."/>
            <person name="Roger A.J."/>
            <person name="Svard S.G."/>
            <person name="Andersson J.O."/>
        </authorList>
    </citation>
    <scope>NUCLEOTIDE SEQUENCE</scope>
    <source>
        <strain evidence="2">PC1</strain>
    </source>
</reference>
<dbReference type="SMART" id="SM00173">
    <property type="entry name" value="RAS"/>
    <property type="match status" value="1"/>
</dbReference>
<accession>A0A146K3Y8</accession>
<dbReference type="InterPro" id="IPR001806">
    <property type="entry name" value="Small_GTPase"/>
</dbReference>
<dbReference type="PANTHER" id="PTHR47978">
    <property type="match status" value="1"/>
</dbReference>
<dbReference type="PROSITE" id="PS51419">
    <property type="entry name" value="RAB"/>
    <property type="match status" value="1"/>
</dbReference>
<evidence type="ECO:0000313" key="2">
    <source>
        <dbReference type="EMBL" id="JAP91613.1"/>
    </source>
</evidence>
<dbReference type="EMBL" id="GDID01004993">
    <property type="protein sequence ID" value="JAP91613.1"/>
    <property type="molecule type" value="Transcribed_RNA"/>
</dbReference>
<feature type="non-terminal residue" evidence="2">
    <location>
        <position position="1"/>
    </location>
</feature>
<dbReference type="SUPFAM" id="SSF52540">
    <property type="entry name" value="P-loop containing nucleoside triphosphate hydrolases"/>
    <property type="match status" value="1"/>
</dbReference>
<protein>
    <submittedName>
        <fullName evidence="2">Rab-like protein</fullName>
    </submittedName>
</protein>
<dbReference type="InterPro" id="IPR005225">
    <property type="entry name" value="Small_GTP-bd"/>
</dbReference>
<dbReference type="PROSITE" id="PS51421">
    <property type="entry name" value="RAS"/>
    <property type="match status" value="1"/>
</dbReference>
<dbReference type="NCBIfam" id="TIGR00231">
    <property type="entry name" value="small_GTP"/>
    <property type="match status" value="1"/>
</dbReference>
<sequence>TFKAILVGSSGVGKTSIIQRYIFDEFKEVQTASVCVANTYKQLNFEMNDNKYNIKFNIWDTAGQEKYDAMTPMYYKSCQIGFVVFDVTNDQSFEKAKYWMEKITEHNEKCKLYLIGNKCDSEDIKITQQQMDKVCHEFQCQSLNVSALSGKNIAHMFEQAAKDCIDSGIKKENSDSQVTIVKREKVGQK</sequence>
<evidence type="ECO:0000256" key="1">
    <source>
        <dbReference type="ARBA" id="ARBA00022741"/>
    </source>
</evidence>
<dbReference type="AlphaFoldDB" id="A0A146K3Y8"/>
<gene>
    <name evidence="2" type="ORF">TPC1_16721</name>
</gene>
<dbReference type="PRINTS" id="PR00449">
    <property type="entry name" value="RASTRNSFRMNG"/>
</dbReference>
<dbReference type="InterPro" id="IPR027417">
    <property type="entry name" value="P-loop_NTPase"/>
</dbReference>
<feature type="non-terminal residue" evidence="2">
    <location>
        <position position="189"/>
    </location>
</feature>
<dbReference type="SMART" id="SM00176">
    <property type="entry name" value="RAN"/>
    <property type="match status" value="1"/>
</dbReference>
<dbReference type="Pfam" id="PF00071">
    <property type="entry name" value="Ras"/>
    <property type="match status" value="1"/>
</dbReference>
<dbReference type="GO" id="GO:0005525">
    <property type="term" value="F:GTP binding"/>
    <property type="evidence" value="ECO:0007669"/>
    <property type="project" value="InterPro"/>
</dbReference>
<name>A0A146K3Y8_9EUKA</name>
<organism evidence="2">
    <name type="scientific">Trepomonas sp. PC1</name>
    <dbReference type="NCBI Taxonomy" id="1076344"/>
    <lineage>
        <taxon>Eukaryota</taxon>
        <taxon>Metamonada</taxon>
        <taxon>Diplomonadida</taxon>
        <taxon>Hexamitidae</taxon>
        <taxon>Hexamitinae</taxon>
        <taxon>Trepomonas</taxon>
    </lineage>
</organism>
<dbReference type="CDD" id="cd00154">
    <property type="entry name" value="Rab"/>
    <property type="match status" value="1"/>
</dbReference>
<dbReference type="SMART" id="SM00175">
    <property type="entry name" value="RAB"/>
    <property type="match status" value="1"/>
</dbReference>
<dbReference type="GO" id="GO:0003924">
    <property type="term" value="F:GTPase activity"/>
    <property type="evidence" value="ECO:0007669"/>
    <property type="project" value="InterPro"/>
</dbReference>